<feature type="signal peptide" evidence="1">
    <location>
        <begin position="1"/>
        <end position="27"/>
    </location>
</feature>
<accession>A0ABT4U8L8</accession>
<name>A0ABT4U8L8_9ACTN</name>
<keyword evidence="3" id="KW-1185">Reference proteome</keyword>
<protein>
    <recommendedName>
        <fullName evidence="4">Secreted protein</fullName>
    </recommendedName>
</protein>
<evidence type="ECO:0000313" key="3">
    <source>
        <dbReference type="Proteomes" id="UP001527866"/>
    </source>
</evidence>
<evidence type="ECO:0000256" key="1">
    <source>
        <dbReference type="SAM" id="SignalP"/>
    </source>
</evidence>
<gene>
    <name evidence="2" type="ORF">O4J56_18705</name>
</gene>
<proteinExistence type="predicted"/>
<dbReference type="EMBL" id="JAQFWQ010000056">
    <property type="protein sequence ID" value="MDA2812682.1"/>
    <property type="molecule type" value="Genomic_DNA"/>
</dbReference>
<organism evidence="2 3">
    <name type="scientific">Nocardiopsis endophytica</name>
    <dbReference type="NCBI Taxonomy" id="3018445"/>
    <lineage>
        <taxon>Bacteria</taxon>
        <taxon>Bacillati</taxon>
        <taxon>Actinomycetota</taxon>
        <taxon>Actinomycetes</taxon>
        <taxon>Streptosporangiales</taxon>
        <taxon>Nocardiopsidaceae</taxon>
        <taxon>Nocardiopsis</taxon>
    </lineage>
</organism>
<sequence length="105" mass="10876">MKRIPLVAAAVAASAALALSAAAPASAAPGQLRWTFNGAEWHDHVNPAPGCYTIAAGDAAPAAVFQNETVDTVALHIGPDCTGPVFFLESDNEAGFPTRSYRVFH</sequence>
<dbReference type="Proteomes" id="UP001527866">
    <property type="component" value="Unassembled WGS sequence"/>
</dbReference>
<keyword evidence="1" id="KW-0732">Signal</keyword>
<comment type="caution">
    <text evidence="2">The sequence shown here is derived from an EMBL/GenBank/DDBJ whole genome shotgun (WGS) entry which is preliminary data.</text>
</comment>
<feature type="chain" id="PRO_5045564623" description="Secreted protein" evidence="1">
    <location>
        <begin position="28"/>
        <end position="105"/>
    </location>
</feature>
<dbReference type="RefSeq" id="WP_270687318.1">
    <property type="nucleotide sequence ID" value="NZ_JAQFWQ010000056.1"/>
</dbReference>
<evidence type="ECO:0008006" key="4">
    <source>
        <dbReference type="Google" id="ProtNLM"/>
    </source>
</evidence>
<reference evidence="2 3" key="1">
    <citation type="submission" date="2023-01" db="EMBL/GenBank/DDBJ databases">
        <title>Draft genome sequence of Nocardiopsis sp. RSe5-2 isolated from halophytes.</title>
        <authorList>
            <person name="Duangmal K."/>
            <person name="Chantavorakit T."/>
        </authorList>
    </citation>
    <scope>NUCLEOTIDE SEQUENCE [LARGE SCALE GENOMIC DNA]</scope>
    <source>
        <strain evidence="2 3">RSe5-2</strain>
    </source>
</reference>
<evidence type="ECO:0000313" key="2">
    <source>
        <dbReference type="EMBL" id="MDA2812682.1"/>
    </source>
</evidence>